<dbReference type="GO" id="GO:0000209">
    <property type="term" value="P:protein polyubiquitination"/>
    <property type="evidence" value="ECO:0007669"/>
    <property type="project" value="TreeGrafter"/>
</dbReference>
<feature type="transmembrane region" description="Helical" evidence="2">
    <location>
        <begin position="366"/>
        <end position="390"/>
    </location>
</feature>
<evidence type="ECO:0000313" key="3">
    <source>
        <dbReference type="EMBL" id="KAF4636537.1"/>
    </source>
</evidence>
<name>A0A8H4W7A9_9HELO</name>
<reference evidence="3 4" key="1">
    <citation type="submission" date="2020-03" db="EMBL/GenBank/DDBJ databases">
        <title>Draft Genome Sequence of Cudoniella acicularis.</title>
        <authorList>
            <person name="Buettner E."/>
            <person name="Kellner H."/>
        </authorList>
    </citation>
    <scope>NUCLEOTIDE SEQUENCE [LARGE SCALE GENOMIC DNA]</scope>
    <source>
        <strain evidence="3 4">DSM 108380</strain>
    </source>
</reference>
<accession>A0A8H4W7A9</accession>
<evidence type="ECO:0000256" key="2">
    <source>
        <dbReference type="SAM" id="Phobius"/>
    </source>
</evidence>
<protein>
    <submittedName>
        <fullName evidence="3">Uncharacterized protein</fullName>
    </submittedName>
</protein>
<dbReference type="AlphaFoldDB" id="A0A8H4W7A9"/>
<keyword evidence="2" id="KW-0472">Membrane</keyword>
<dbReference type="Proteomes" id="UP000566819">
    <property type="component" value="Unassembled WGS sequence"/>
</dbReference>
<sequence>MSGHKPLIYAELLSNIRQISIIAALDTPCDASTKATLSSNSQQIILNHGGETTTLDLPGKVAANAQLQKPALGKKELSWRLPVAGAFTREDVENAQSIEGPWSAKSLGEDSEFYCRSCDAAIIERGSIKTWKDLPSDNWAEMMDFWHCHKPDDNDHDHDHQSNSESGHANSNNAEDSNVNRGYGANTKFVARPGTAFVNLTTFLLTNFDCLGLQVRYCVPFYLSFMEFLQVHGYQEGGHALLRISVVWPPIQLPKIDNLFSFCTFQQKILDETFQVEAAISAVTLFPPPIRITFYLLNHFDPTLQYFASAMLFTGAAVADGLDNLQYPPSELIRQIYDRAPSLIGAICLFIFRIHPFRNLNDEFCFYLILLAYGLLSIHIDMGLGVRFAFFLDELLAMKVFWTEVTEEAAVKLAENAAVEELSLPVEAVQELSACLRDSAALLPPSARKFQEWDEKYKPLVIGYRHQIRPPRIGEGTLGTCLSMVSPHVFVLRARSLQRVYGLGPVVSTAGPNQGQMAMPMSGFGASH</sequence>
<feature type="transmembrane region" description="Helical" evidence="2">
    <location>
        <begin position="336"/>
        <end position="354"/>
    </location>
</feature>
<feature type="region of interest" description="Disordered" evidence="1">
    <location>
        <begin position="153"/>
        <end position="177"/>
    </location>
</feature>
<keyword evidence="2" id="KW-1133">Transmembrane helix</keyword>
<dbReference type="GO" id="GO:0006513">
    <property type="term" value="P:protein monoubiquitination"/>
    <property type="evidence" value="ECO:0007669"/>
    <property type="project" value="TreeGrafter"/>
</dbReference>
<proteinExistence type="predicted"/>
<dbReference type="GO" id="GO:0031624">
    <property type="term" value="F:ubiquitin conjugating enzyme binding"/>
    <property type="evidence" value="ECO:0007669"/>
    <property type="project" value="TreeGrafter"/>
</dbReference>
<dbReference type="InterPro" id="IPR019193">
    <property type="entry name" value="UBQ-conj_enz_E2-bd_prot"/>
</dbReference>
<dbReference type="OrthoDB" id="66510at2759"/>
<dbReference type="Pfam" id="PF09814">
    <property type="entry name" value="HECT_2"/>
    <property type="match status" value="2"/>
</dbReference>
<organism evidence="3 4">
    <name type="scientific">Cudoniella acicularis</name>
    <dbReference type="NCBI Taxonomy" id="354080"/>
    <lineage>
        <taxon>Eukaryota</taxon>
        <taxon>Fungi</taxon>
        <taxon>Dikarya</taxon>
        <taxon>Ascomycota</taxon>
        <taxon>Pezizomycotina</taxon>
        <taxon>Leotiomycetes</taxon>
        <taxon>Helotiales</taxon>
        <taxon>Tricladiaceae</taxon>
        <taxon>Cudoniella</taxon>
    </lineage>
</organism>
<dbReference type="GO" id="GO:0051865">
    <property type="term" value="P:protein autoubiquitination"/>
    <property type="evidence" value="ECO:0007669"/>
    <property type="project" value="TreeGrafter"/>
</dbReference>
<evidence type="ECO:0000256" key="1">
    <source>
        <dbReference type="SAM" id="MobiDB-lite"/>
    </source>
</evidence>
<comment type="caution">
    <text evidence="3">The sequence shown here is derived from an EMBL/GenBank/DDBJ whole genome shotgun (WGS) entry which is preliminary data.</text>
</comment>
<dbReference type="EMBL" id="JAAMPI010000061">
    <property type="protein sequence ID" value="KAF4636537.1"/>
    <property type="molecule type" value="Genomic_DNA"/>
</dbReference>
<dbReference type="GO" id="GO:0005829">
    <property type="term" value="C:cytosol"/>
    <property type="evidence" value="ECO:0007669"/>
    <property type="project" value="TreeGrafter"/>
</dbReference>
<feature type="compositionally biased region" description="Polar residues" evidence="1">
    <location>
        <begin position="163"/>
        <end position="177"/>
    </location>
</feature>
<gene>
    <name evidence="3" type="ORF">G7Y89_g1546</name>
</gene>
<keyword evidence="4" id="KW-1185">Reference proteome</keyword>
<dbReference type="GO" id="GO:0000151">
    <property type="term" value="C:ubiquitin ligase complex"/>
    <property type="evidence" value="ECO:0007669"/>
    <property type="project" value="TreeGrafter"/>
</dbReference>
<dbReference type="PANTHER" id="PTHR31531">
    <property type="entry name" value="E3 UBIQUITIN-PROTEIN LIGASE E3D FAMILY MEMBER"/>
    <property type="match status" value="1"/>
</dbReference>
<dbReference type="GO" id="GO:0030332">
    <property type="term" value="F:cyclin binding"/>
    <property type="evidence" value="ECO:0007669"/>
    <property type="project" value="TreeGrafter"/>
</dbReference>
<dbReference type="GO" id="GO:0061630">
    <property type="term" value="F:ubiquitin protein ligase activity"/>
    <property type="evidence" value="ECO:0007669"/>
    <property type="project" value="TreeGrafter"/>
</dbReference>
<keyword evidence="2" id="KW-0812">Transmembrane</keyword>
<feature type="compositionally biased region" description="Basic and acidic residues" evidence="1">
    <location>
        <begin position="153"/>
        <end position="162"/>
    </location>
</feature>
<dbReference type="PANTHER" id="PTHR31531:SF2">
    <property type="entry name" value="E3 UBIQUITIN-PROTEIN LIGASE E3D"/>
    <property type="match status" value="1"/>
</dbReference>
<dbReference type="GO" id="GO:0043161">
    <property type="term" value="P:proteasome-mediated ubiquitin-dependent protein catabolic process"/>
    <property type="evidence" value="ECO:0007669"/>
    <property type="project" value="TreeGrafter"/>
</dbReference>
<dbReference type="GO" id="GO:0005634">
    <property type="term" value="C:nucleus"/>
    <property type="evidence" value="ECO:0007669"/>
    <property type="project" value="TreeGrafter"/>
</dbReference>
<evidence type="ECO:0000313" key="4">
    <source>
        <dbReference type="Proteomes" id="UP000566819"/>
    </source>
</evidence>